<protein>
    <submittedName>
        <fullName evidence="5">4'-phosphopantetheinyl transferase</fullName>
    </submittedName>
</protein>
<dbReference type="SUPFAM" id="SSF56214">
    <property type="entry name" value="4'-phosphopantetheinyl transferase"/>
    <property type="match status" value="2"/>
</dbReference>
<dbReference type="InterPro" id="IPR055066">
    <property type="entry name" value="AASDHPPT_N"/>
</dbReference>
<organism evidence="5 6">
    <name type="scientific">Chitiniphilus shinanonensis</name>
    <dbReference type="NCBI Taxonomy" id="553088"/>
    <lineage>
        <taxon>Bacteria</taxon>
        <taxon>Pseudomonadati</taxon>
        <taxon>Pseudomonadota</taxon>
        <taxon>Betaproteobacteria</taxon>
        <taxon>Neisseriales</taxon>
        <taxon>Chitinibacteraceae</taxon>
        <taxon>Chitiniphilus</taxon>
    </lineage>
</organism>
<dbReference type="Pfam" id="PF22624">
    <property type="entry name" value="AASDHPPT_N"/>
    <property type="match status" value="1"/>
</dbReference>
<keyword evidence="6" id="KW-1185">Reference proteome</keyword>
<feature type="domain" description="4'-phosphopantetheinyl transferase N-terminal" evidence="4">
    <location>
        <begin position="32"/>
        <end position="110"/>
    </location>
</feature>
<proteinExistence type="inferred from homology"/>
<accession>A0ABQ6BVY4</accession>
<dbReference type="Proteomes" id="UP001156836">
    <property type="component" value="Unassembled WGS sequence"/>
</dbReference>
<evidence type="ECO:0000259" key="3">
    <source>
        <dbReference type="Pfam" id="PF01648"/>
    </source>
</evidence>
<dbReference type="Pfam" id="PF01648">
    <property type="entry name" value="ACPS"/>
    <property type="match status" value="1"/>
</dbReference>
<dbReference type="Gene3D" id="3.90.470.20">
    <property type="entry name" value="4'-phosphopantetheinyl transferase domain"/>
    <property type="match status" value="2"/>
</dbReference>
<dbReference type="GO" id="GO:0016740">
    <property type="term" value="F:transferase activity"/>
    <property type="evidence" value="ECO:0007669"/>
    <property type="project" value="UniProtKB-KW"/>
</dbReference>
<name>A0ABQ6BVY4_9NEIS</name>
<keyword evidence="2 5" id="KW-0808">Transferase</keyword>
<comment type="caution">
    <text evidence="5">The sequence shown here is derived from an EMBL/GenBank/DDBJ whole genome shotgun (WGS) entry which is preliminary data.</text>
</comment>
<dbReference type="RefSeq" id="WP_018746427.1">
    <property type="nucleotide sequence ID" value="NZ_BSOZ01000054.1"/>
</dbReference>
<evidence type="ECO:0000313" key="6">
    <source>
        <dbReference type="Proteomes" id="UP001156836"/>
    </source>
</evidence>
<feature type="domain" description="4'-phosphopantetheinyl transferase" evidence="3">
    <location>
        <begin position="115"/>
        <end position="217"/>
    </location>
</feature>
<dbReference type="PANTHER" id="PTHR12215">
    <property type="entry name" value="PHOSPHOPANTETHEINE TRANSFERASE"/>
    <property type="match status" value="1"/>
</dbReference>
<evidence type="ECO:0000256" key="2">
    <source>
        <dbReference type="ARBA" id="ARBA00022679"/>
    </source>
</evidence>
<comment type="similarity">
    <text evidence="1">Belongs to the P-Pant transferase superfamily. Gsp/Sfp/HetI/AcpT family.</text>
</comment>
<evidence type="ECO:0000259" key="4">
    <source>
        <dbReference type="Pfam" id="PF22624"/>
    </source>
</evidence>
<dbReference type="InterPro" id="IPR008278">
    <property type="entry name" value="4-PPantetheinyl_Trfase_dom"/>
</dbReference>
<sequence length="232" mass="25084">MDVVVNPTAPIIRLGRMATLEGLVRRAAEQAVLPLYELATAARYRTAQSALQFLAGRLLARQALSAVAGCPAAALRFEADAHGKPRAWLDDAPLPWHFNLTHSFGLVACAVAARPVGIDLEPHRRAVAHQAIAASYFSGAEAAWIAAAPERGLRRFTALWTLKEAFLKATGSGLAAPLHQVGLGGFRPGAWTVDGPGARHWHCRLLNLRQGYWLALCQPEAFARPLLHWVEG</sequence>
<dbReference type="InterPro" id="IPR050559">
    <property type="entry name" value="P-Pant_transferase_sf"/>
</dbReference>
<gene>
    <name evidence="5" type="ORF">GCM10007860_27640</name>
</gene>
<evidence type="ECO:0000256" key="1">
    <source>
        <dbReference type="ARBA" id="ARBA00010990"/>
    </source>
</evidence>
<dbReference type="EMBL" id="BSOZ01000054">
    <property type="protein sequence ID" value="GLS05607.1"/>
    <property type="molecule type" value="Genomic_DNA"/>
</dbReference>
<dbReference type="PANTHER" id="PTHR12215:SF10">
    <property type="entry name" value="L-AMINOADIPATE-SEMIALDEHYDE DEHYDROGENASE-PHOSPHOPANTETHEINYL TRANSFERASE"/>
    <property type="match status" value="1"/>
</dbReference>
<reference evidence="6" key="1">
    <citation type="journal article" date="2019" name="Int. J. Syst. Evol. Microbiol.">
        <title>The Global Catalogue of Microorganisms (GCM) 10K type strain sequencing project: providing services to taxonomists for standard genome sequencing and annotation.</title>
        <authorList>
            <consortium name="The Broad Institute Genomics Platform"/>
            <consortium name="The Broad Institute Genome Sequencing Center for Infectious Disease"/>
            <person name="Wu L."/>
            <person name="Ma J."/>
        </authorList>
    </citation>
    <scope>NUCLEOTIDE SEQUENCE [LARGE SCALE GENOMIC DNA]</scope>
    <source>
        <strain evidence="6">NBRC 104970</strain>
    </source>
</reference>
<dbReference type="InterPro" id="IPR037143">
    <property type="entry name" value="4-PPantetheinyl_Trfase_dom_sf"/>
</dbReference>
<evidence type="ECO:0000313" key="5">
    <source>
        <dbReference type="EMBL" id="GLS05607.1"/>
    </source>
</evidence>